<dbReference type="Proteomes" id="UP000069272">
    <property type="component" value="Chromosome X"/>
</dbReference>
<proteinExistence type="predicted"/>
<keyword evidence="2" id="KW-1185">Reference proteome</keyword>
<dbReference type="VEuPathDB" id="VectorBase:AALB014602"/>
<evidence type="ECO:0000313" key="2">
    <source>
        <dbReference type="Proteomes" id="UP000069272"/>
    </source>
</evidence>
<name>A0A182FYA6_ANOAL</name>
<evidence type="ECO:0000313" key="1">
    <source>
        <dbReference type="EnsemblMetazoa" id="AALB014602-PA"/>
    </source>
</evidence>
<reference evidence="1" key="2">
    <citation type="submission" date="2022-08" db="UniProtKB">
        <authorList>
            <consortium name="EnsemblMetazoa"/>
        </authorList>
    </citation>
    <scope>IDENTIFICATION</scope>
    <source>
        <strain evidence="1">STECLA/ALBI9_A</strain>
    </source>
</reference>
<sequence>MKCARRIRSVAGSVATVSCTRSALVAWSCSTLASSPSAPLESQNNVEGLMCGRTIYEYYIKLRPDDTSINPWSLFKNV</sequence>
<dbReference type="EnsemblMetazoa" id="AALB014602-RA">
    <property type="protein sequence ID" value="AALB014602-PA"/>
    <property type="gene ID" value="AALB014602"/>
</dbReference>
<dbReference type="AlphaFoldDB" id="A0A182FYA6"/>
<reference evidence="1 2" key="1">
    <citation type="journal article" date="2017" name="G3 (Bethesda)">
        <title>The Physical Genome Mapping of Anopheles albimanus Corrected Scaffold Misassemblies and Identified Interarm Rearrangements in Genus Anopheles.</title>
        <authorList>
            <person name="Artemov G.N."/>
            <person name="Peery A.N."/>
            <person name="Jiang X."/>
            <person name="Tu Z."/>
            <person name="Stegniy V.N."/>
            <person name="Sharakhova M.V."/>
            <person name="Sharakhov I.V."/>
        </authorList>
    </citation>
    <scope>NUCLEOTIDE SEQUENCE [LARGE SCALE GENOMIC DNA]</scope>
    <source>
        <strain evidence="1 2">ALBI9_A</strain>
    </source>
</reference>
<dbReference type="PROSITE" id="PS51257">
    <property type="entry name" value="PROKAR_LIPOPROTEIN"/>
    <property type="match status" value="1"/>
</dbReference>
<organism evidence="1 2">
    <name type="scientific">Anopheles albimanus</name>
    <name type="common">New world malaria mosquito</name>
    <dbReference type="NCBI Taxonomy" id="7167"/>
    <lineage>
        <taxon>Eukaryota</taxon>
        <taxon>Metazoa</taxon>
        <taxon>Ecdysozoa</taxon>
        <taxon>Arthropoda</taxon>
        <taxon>Hexapoda</taxon>
        <taxon>Insecta</taxon>
        <taxon>Pterygota</taxon>
        <taxon>Neoptera</taxon>
        <taxon>Endopterygota</taxon>
        <taxon>Diptera</taxon>
        <taxon>Nematocera</taxon>
        <taxon>Culicoidea</taxon>
        <taxon>Culicidae</taxon>
        <taxon>Anophelinae</taxon>
        <taxon>Anopheles</taxon>
    </lineage>
</organism>
<accession>A0A182FYA6</accession>
<protein>
    <submittedName>
        <fullName evidence="1">Uncharacterized protein</fullName>
    </submittedName>
</protein>